<keyword evidence="1" id="KW-0812">Transmembrane</keyword>
<protein>
    <submittedName>
        <fullName evidence="2">Uncharacterized protein</fullName>
    </submittedName>
</protein>
<evidence type="ECO:0000313" key="3">
    <source>
        <dbReference type="Proteomes" id="UP000269693"/>
    </source>
</evidence>
<sequence length="125" mass="14635">MVNIQGKSLITIILKKMKNIIIKTVFILFVGASLSFTTKQYKFTNPIKTLATFQGYDEYGFTFSFINEEGDEDVVTFETISDKILKMYNLKDNKFLEEEFEIIYEYKKSDDDIEEPILQSIKKVK</sequence>
<evidence type="ECO:0000256" key="1">
    <source>
        <dbReference type="SAM" id="Phobius"/>
    </source>
</evidence>
<reference evidence="2 3" key="1">
    <citation type="submission" date="2018-09" db="EMBL/GenBank/DDBJ databases">
        <title>Insights into the microbiota of Asian seabass (Lates calcarifer) with tenacibaculosis symptoms and description of sp. nov. Tenacibaculum singaporense.</title>
        <authorList>
            <person name="Miyake S."/>
            <person name="Soh M."/>
            <person name="Azman M.N."/>
            <person name="Ngoh S.Y."/>
            <person name="Orban L."/>
            <person name="Seedorf H."/>
        </authorList>
    </citation>
    <scope>NUCLEOTIDE SEQUENCE [LARGE SCALE GENOMIC DNA]</scope>
    <source>
        <strain evidence="2 3">DSM 13764</strain>
    </source>
</reference>
<keyword evidence="1" id="KW-1133">Transmembrane helix</keyword>
<keyword evidence="1" id="KW-0472">Membrane</keyword>
<keyword evidence="3" id="KW-1185">Reference proteome</keyword>
<feature type="transmembrane region" description="Helical" evidence="1">
    <location>
        <begin position="20"/>
        <end position="38"/>
    </location>
</feature>
<proteinExistence type="predicted"/>
<accession>A0ABN5T8P5</accession>
<organism evidence="2 3">
    <name type="scientific">Tenacibaculum mesophilum</name>
    <dbReference type="NCBI Taxonomy" id="104268"/>
    <lineage>
        <taxon>Bacteria</taxon>
        <taxon>Pseudomonadati</taxon>
        <taxon>Bacteroidota</taxon>
        <taxon>Flavobacteriia</taxon>
        <taxon>Flavobacteriales</taxon>
        <taxon>Flavobacteriaceae</taxon>
        <taxon>Tenacibaculum</taxon>
    </lineage>
</organism>
<evidence type="ECO:0000313" key="2">
    <source>
        <dbReference type="EMBL" id="AZJ33732.1"/>
    </source>
</evidence>
<name>A0ABN5T8P5_9FLAO</name>
<dbReference type="EMBL" id="CP032544">
    <property type="protein sequence ID" value="AZJ33732.1"/>
    <property type="molecule type" value="Genomic_DNA"/>
</dbReference>
<dbReference type="Proteomes" id="UP000269693">
    <property type="component" value="Chromosome"/>
</dbReference>
<gene>
    <name evidence="2" type="ORF">D6200_14610</name>
</gene>